<proteinExistence type="predicted"/>
<organism evidence="4">
    <name type="scientific">Tanacetum cinerariifolium</name>
    <name type="common">Dalmatian daisy</name>
    <name type="synonym">Chrysanthemum cinerariifolium</name>
    <dbReference type="NCBI Taxonomy" id="118510"/>
    <lineage>
        <taxon>Eukaryota</taxon>
        <taxon>Viridiplantae</taxon>
        <taxon>Streptophyta</taxon>
        <taxon>Embryophyta</taxon>
        <taxon>Tracheophyta</taxon>
        <taxon>Spermatophyta</taxon>
        <taxon>Magnoliopsida</taxon>
        <taxon>eudicotyledons</taxon>
        <taxon>Gunneridae</taxon>
        <taxon>Pentapetalae</taxon>
        <taxon>asterids</taxon>
        <taxon>campanulids</taxon>
        <taxon>Asterales</taxon>
        <taxon>Asteraceae</taxon>
        <taxon>Asteroideae</taxon>
        <taxon>Anthemideae</taxon>
        <taxon>Anthemidinae</taxon>
        <taxon>Tanacetum</taxon>
    </lineage>
</organism>
<evidence type="ECO:0000256" key="1">
    <source>
        <dbReference type="SAM" id="MobiDB-lite"/>
    </source>
</evidence>
<protein>
    <submittedName>
        <fullName evidence="4">Retrovirus-related Pol polyprotein from transposon TNT 1-94</fullName>
    </submittedName>
</protein>
<dbReference type="SUPFAM" id="SSF56672">
    <property type="entry name" value="DNA/RNA polymerases"/>
    <property type="match status" value="1"/>
</dbReference>
<accession>A0A699LA84</accession>
<evidence type="ECO:0000313" key="4">
    <source>
        <dbReference type="EMBL" id="GFB32907.1"/>
    </source>
</evidence>
<name>A0A699LA84_TANCI</name>
<comment type="caution">
    <text evidence="4">The sequence shown here is derived from an EMBL/GenBank/DDBJ whole genome shotgun (WGS) entry which is preliminary data.</text>
</comment>
<dbReference type="InterPro" id="IPR057670">
    <property type="entry name" value="SH3_retrovirus"/>
</dbReference>
<evidence type="ECO:0000259" key="3">
    <source>
        <dbReference type="Pfam" id="PF25597"/>
    </source>
</evidence>
<feature type="domain" description="Retroviral polymerase SH3-like" evidence="3">
    <location>
        <begin position="30"/>
        <end position="88"/>
    </location>
</feature>
<gene>
    <name evidence="4" type="ORF">Tci_704878</name>
</gene>
<evidence type="ECO:0000259" key="2">
    <source>
        <dbReference type="Pfam" id="PF07727"/>
    </source>
</evidence>
<dbReference type="EMBL" id="BKCJ010603289">
    <property type="protein sequence ID" value="GFB32907.1"/>
    <property type="molecule type" value="Genomic_DNA"/>
</dbReference>
<dbReference type="InterPro" id="IPR013103">
    <property type="entry name" value="RVT_2"/>
</dbReference>
<feature type="region of interest" description="Disordered" evidence="1">
    <location>
        <begin position="161"/>
        <end position="188"/>
    </location>
</feature>
<feature type="compositionally biased region" description="Polar residues" evidence="1">
    <location>
        <begin position="165"/>
        <end position="183"/>
    </location>
</feature>
<feature type="non-terminal residue" evidence="4">
    <location>
        <position position="1"/>
    </location>
</feature>
<dbReference type="Pfam" id="PF07727">
    <property type="entry name" value="RVT_2"/>
    <property type="match status" value="1"/>
</dbReference>
<dbReference type="AlphaFoldDB" id="A0A699LA84"/>
<sequence length="432" mass="48558">VLVNKSHNKTPYELFNGRSPAIGFLKPFGCHVMILNTLDHLGKFEEKGDEGYFIGYSMSSKAFIVFNKRTRRVEENLHVEFLENKAIKKGAGPNWLFDIDSLTKSMNYVPVDAGTISTNFLGTKDTASQEVTKDVSSLRYIALPNWAHDALLEFTSSKPQDHCSTEVTEGSGNTNPTASTSNPPADHMETLTVETPIPTEADISNMETAISASPAPTLRIYKDHPKSQIIGHVDTPIQTRNKSKETLVDCPKGVRPIGAKWVLKNKKYERGIVIRNKAMLVAQGNTQEEGIDYDEVFAPVARIEAIRLFLAYASFMGFTVYQMDVKSAFLYGTIDEEAPRAWYGTLSKYLLKNGFQKGTIDQTLFIRKQREDFILVQVYVDDIIFGSSNPQLFREFEALMHEKFQMSAMGELNFFLGLQVLQKEDGIFLSQD</sequence>
<reference evidence="4" key="1">
    <citation type="journal article" date="2019" name="Sci. Rep.">
        <title>Draft genome of Tanacetum cinerariifolium, the natural source of mosquito coil.</title>
        <authorList>
            <person name="Yamashiro T."/>
            <person name="Shiraishi A."/>
            <person name="Satake H."/>
            <person name="Nakayama K."/>
        </authorList>
    </citation>
    <scope>NUCLEOTIDE SEQUENCE</scope>
</reference>
<feature type="non-terminal residue" evidence="4">
    <location>
        <position position="432"/>
    </location>
</feature>
<feature type="domain" description="Reverse transcriptase Ty1/copia-type" evidence="2">
    <location>
        <begin position="246"/>
        <end position="337"/>
    </location>
</feature>
<dbReference type="Pfam" id="PF25597">
    <property type="entry name" value="SH3_retrovirus"/>
    <property type="match status" value="1"/>
</dbReference>
<dbReference type="InterPro" id="IPR043502">
    <property type="entry name" value="DNA/RNA_pol_sf"/>
</dbReference>